<accession>A0ABY3SGS6</accession>
<evidence type="ECO:0000313" key="3">
    <source>
        <dbReference type="Proteomes" id="UP001649230"/>
    </source>
</evidence>
<sequence length="166" mass="18952">MSRHVKSALIVRSASFQQLDKNLPELEAFFPEHEFSMLTHEHGVQLAEKYKVIKHIYVYPYKASFSYWRKFKAANLPSVDAVIVPVANITGAGFFNVLLFSLSIRAKKRYLCNMISEIKEFSVVSVLLEGVLNLLYKLLAALFSLLVMIPTVLLLLVFLKKIDKKT</sequence>
<proteinExistence type="predicted"/>
<organism evidence="2 3">
    <name type="scientific">Paenibacillus hexagrammi</name>
    <dbReference type="NCBI Taxonomy" id="2908839"/>
    <lineage>
        <taxon>Bacteria</taxon>
        <taxon>Bacillati</taxon>
        <taxon>Bacillota</taxon>
        <taxon>Bacilli</taxon>
        <taxon>Bacillales</taxon>
        <taxon>Paenibacillaceae</taxon>
        <taxon>Paenibacillus</taxon>
    </lineage>
</organism>
<name>A0ABY3SGS6_9BACL</name>
<dbReference type="Proteomes" id="UP001649230">
    <property type="component" value="Chromosome"/>
</dbReference>
<dbReference type="RefSeq" id="WP_235119540.1">
    <property type="nucleotide sequence ID" value="NZ_CP090978.1"/>
</dbReference>
<feature type="transmembrane region" description="Helical" evidence="1">
    <location>
        <begin position="134"/>
        <end position="159"/>
    </location>
</feature>
<keyword evidence="3" id="KW-1185">Reference proteome</keyword>
<evidence type="ECO:0000313" key="2">
    <source>
        <dbReference type="EMBL" id="UJF33202.1"/>
    </source>
</evidence>
<dbReference type="EMBL" id="CP090978">
    <property type="protein sequence ID" value="UJF33202.1"/>
    <property type="molecule type" value="Genomic_DNA"/>
</dbReference>
<keyword evidence="1" id="KW-0472">Membrane</keyword>
<gene>
    <name evidence="2" type="ORF">L0M14_27325</name>
</gene>
<keyword evidence="1" id="KW-0812">Transmembrane</keyword>
<keyword evidence="1" id="KW-1133">Transmembrane helix</keyword>
<reference evidence="2 3" key="1">
    <citation type="journal article" date="2024" name="Int. J. Syst. Evol. Microbiol.">
        <title>Paenibacillus hexagrammi sp. nov., a novel bacterium isolated from the gut content of Hexagrammos agrammus.</title>
        <authorList>
            <person name="Jung H.K."/>
            <person name="Kim D.G."/>
            <person name="Zin H."/>
            <person name="Park J."/>
            <person name="Jung H."/>
            <person name="Kim Y.O."/>
            <person name="Kong H.J."/>
            <person name="Kim J.W."/>
            <person name="Kim Y.S."/>
        </authorList>
    </citation>
    <scope>NUCLEOTIDE SEQUENCE [LARGE SCALE GENOMIC DNA]</scope>
    <source>
        <strain evidence="2 3">YPD9-1</strain>
    </source>
</reference>
<protein>
    <submittedName>
        <fullName evidence="2">Uncharacterized protein</fullName>
    </submittedName>
</protein>
<evidence type="ECO:0000256" key="1">
    <source>
        <dbReference type="SAM" id="Phobius"/>
    </source>
</evidence>
<feature type="transmembrane region" description="Helical" evidence="1">
    <location>
        <begin position="79"/>
        <end position="104"/>
    </location>
</feature>